<dbReference type="GO" id="GO:0030313">
    <property type="term" value="C:cell envelope"/>
    <property type="evidence" value="ECO:0007669"/>
    <property type="project" value="UniProtKB-SubCell"/>
</dbReference>
<evidence type="ECO:0000256" key="3">
    <source>
        <dbReference type="ARBA" id="ARBA00023157"/>
    </source>
</evidence>
<gene>
    <name evidence="7" type="ORF">DXN04_22420</name>
</gene>
<dbReference type="PROSITE" id="PS51352">
    <property type="entry name" value="THIOREDOXIN_2"/>
    <property type="match status" value="1"/>
</dbReference>
<evidence type="ECO:0000313" key="8">
    <source>
        <dbReference type="Proteomes" id="UP000261174"/>
    </source>
</evidence>
<feature type="domain" description="Thioredoxin" evidence="6">
    <location>
        <begin position="237"/>
        <end position="377"/>
    </location>
</feature>
<evidence type="ECO:0000313" key="7">
    <source>
        <dbReference type="EMBL" id="RFM32444.1"/>
    </source>
</evidence>
<feature type="chain" id="PRO_5017717426" evidence="5">
    <location>
        <begin position="20"/>
        <end position="377"/>
    </location>
</feature>
<keyword evidence="8" id="KW-1185">Reference proteome</keyword>
<dbReference type="CDD" id="cd02966">
    <property type="entry name" value="TlpA_like_family"/>
    <property type="match status" value="1"/>
</dbReference>
<feature type="signal peptide" evidence="5">
    <location>
        <begin position="1"/>
        <end position="19"/>
    </location>
</feature>
<dbReference type="InterPro" id="IPR000866">
    <property type="entry name" value="AhpC/TSA"/>
</dbReference>
<name>A0A3E1NX73_9BACT</name>
<comment type="caution">
    <text evidence="7">The sequence shown here is derived from an EMBL/GenBank/DDBJ whole genome shotgun (WGS) entry which is preliminary data.</text>
</comment>
<proteinExistence type="predicted"/>
<organism evidence="7 8">
    <name type="scientific">Chitinophaga silvisoli</name>
    <dbReference type="NCBI Taxonomy" id="2291814"/>
    <lineage>
        <taxon>Bacteria</taxon>
        <taxon>Pseudomonadati</taxon>
        <taxon>Bacteroidota</taxon>
        <taxon>Chitinophagia</taxon>
        <taxon>Chitinophagales</taxon>
        <taxon>Chitinophagaceae</taxon>
        <taxon>Chitinophaga</taxon>
    </lineage>
</organism>
<keyword evidence="4" id="KW-0676">Redox-active center</keyword>
<dbReference type="PANTHER" id="PTHR42852">
    <property type="entry name" value="THIOL:DISULFIDE INTERCHANGE PROTEIN DSBE"/>
    <property type="match status" value="1"/>
</dbReference>
<dbReference type="GO" id="GO:0016209">
    <property type="term" value="F:antioxidant activity"/>
    <property type="evidence" value="ECO:0007669"/>
    <property type="project" value="InterPro"/>
</dbReference>
<dbReference type="InterPro" id="IPR013766">
    <property type="entry name" value="Thioredoxin_domain"/>
</dbReference>
<dbReference type="GO" id="GO:0016491">
    <property type="term" value="F:oxidoreductase activity"/>
    <property type="evidence" value="ECO:0007669"/>
    <property type="project" value="InterPro"/>
</dbReference>
<dbReference type="InterPro" id="IPR050553">
    <property type="entry name" value="Thioredoxin_ResA/DsbE_sf"/>
</dbReference>
<evidence type="ECO:0000256" key="5">
    <source>
        <dbReference type="SAM" id="SignalP"/>
    </source>
</evidence>
<keyword evidence="3" id="KW-1015">Disulfide bond</keyword>
<keyword evidence="2" id="KW-0201">Cytochrome c-type biogenesis</keyword>
<dbReference type="GO" id="GO:0017004">
    <property type="term" value="P:cytochrome complex assembly"/>
    <property type="evidence" value="ECO:0007669"/>
    <property type="project" value="UniProtKB-KW"/>
</dbReference>
<dbReference type="Pfam" id="PF00578">
    <property type="entry name" value="AhpC-TSA"/>
    <property type="match status" value="1"/>
</dbReference>
<accession>A0A3E1NX73</accession>
<dbReference type="OrthoDB" id="750178at2"/>
<dbReference type="Gene3D" id="3.40.30.10">
    <property type="entry name" value="Glutaredoxin"/>
    <property type="match status" value="1"/>
</dbReference>
<dbReference type="EMBL" id="QTJV01000009">
    <property type="protein sequence ID" value="RFM32444.1"/>
    <property type="molecule type" value="Genomic_DNA"/>
</dbReference>
<dbReference type="Proteomes" id="UP000261174">
    <property type="component" value="Unassembled WGS sequence"/>
</dbReference>
<dbReference type="AlphaFoldDB" id="A0A3E1NX73"/>
<sequence>MKTTTFLLAACSLPMSLMAQKTFTIHGKTGTLDAPAKAYLSYVDGDTKVLDSTTLKKGRFTFKGTLKSPVHAEITLRHDTAALDPNKYADNLPFYLENSVITITSADSIYNAVVKGSATNDDDKALAALQRPYKKVADSIMAVYYKRSPEERKDSVWLNAIRPIMARNEEGYNAVSRAFIAGHLNSYAALVAFRQFELGYNFNPDTAVAKFAKFPASLKESALGKKYMTIITIGQNTNIGVMAQDFSQNDTTGKEVKLSDFRGKYVLVDFWASWCKPCRAENPNLLKAYNKYKDKNFTILGVSLDEEQTKKAWTGAVQKDGLPWTQVSELKGFEGKAAKLYGVTAIPSNFLIDPSGKIIARNLRGEDLEKKLASLAL</sequence>
<comment type="subcellular location">
    <subcellularLocation>
        <location evidence="1">Cell envelope</location>
    </subcellularLocation>
</comment>
<dbReference type="RefSeq" id="WP_116855637.1">
    <property type="nucleotide sequence ID" value="NZ_QTJV01000009.1"/>
</dbReference>
<reference evidence="7 8" key="1">
    <citation type="submission" date="2018-08" db="EMBL/GenBank/DDBJ databases">
        <title>Chitinophaga sp. K20C18050901, a novel bacterium isolated from forest soil.</title>
        <authorList>
            <person name="Wang C."/>
        </authorList>
    </citation>
    <scope>NUCLEOTIDE SEQUENCE [LARGE SCALE GENOMIC DNA]</scope>
    <source>
        <strain evidence="7 8">K20C18050901</strain>
    </source>
</reference>
<evidence type="ECO:0000259" key="6">
    <source>
        <dbReference type="PROSITE" id="PS51352"/>
    </source>
</evidence>
<evidence type="ECO:0000256" key="2">
    <source>
        <dbReference type="ARBA" id="ARBA00022748"/>
    </source>
</evidence>
<evidence type="ECO:0000256" key="1">
    <source>
        <dbReference type="ARBA" id="ARBA00004196"/>
    </source>
</evidence>
<keyword evidence="5" id="KW-0732">Signal</keyword>
<dbReference type="PANTHER" id="PTHR42852:SF6">
    <property type="entry name" value="THIOL:DISULFIDE INTERCHANGE PROTEIN DSBE"/>
    <property type="match status" value="1"/>
</dbReference>
<dbReference type="Pfam" id="PF14289">
    <property type="entry name" value="DUF4369"/>
    <property type="match status" value="1"/>
</dbReference>
<protein>
    <submittedName>
        <fullName evidence="7">AhpC/TSA family protein</fullName>
    </submittedName>
</protein>
<dbReference type="InterPro" id="IPR025380">
    <property type="entry name" value="DUF4369"/>
</dbReference>
<evidence type="ECO:0000256" key="4">
    <source>
        <dbReference type="ARBA" id="ARBA00023284"/>
    </source>
</evidence>
<dbReference type="InterPro" id="IPR036249">
    <property type="entry name" value="Thioredoxin-like_sf"/>
</dbReference>
<dbReference type="SUPFAM" id="SSF52833">
    <property type="entry name" value="Thioredoxin-like"/>
    <property type="match status" value="1"/>
</dbReference>